<dbReference type="RefSeq" id="XP_018856880.1">
    <property type="nucleotide sequence ID" value="XM_019001335.2"/>
</dbReference>
<keyword evidence="2" id="KW-1185">Reference proteome</keyword>
<gene>
    <name evidence="3 4 5 6" type="primary">LOC109019112</name>
</gene>
<evidence type="ECO:0000313" key="5">
    <source>
        <dbReference type="RefSeq" id="XP_018856878.1"/>
    </source>
</evidence>
<accession>A0A2I4HL37</accession>
<dbReference type="InterPro" id="IPR017482">
    <property type="entry name" value="Lambda-type_endonuclease"/>
</dbReference>
<reference evidence="3 4" key="1">
    <citation type="submission" date="2025-04" db="UniProtKB">
        <authorList>
            <consortium name="RefSeq"/>
        </authorList>
    </citation>
    <scope>IDENTIFICATION</scope>
    <source>
        <tissue evidence="3 4">Leaves</tissue>
    </source>
</reference>
<dbReference type="RefSeq" id="XP_018856876.1">
    <property type="nucleotide sequence ID" value="XM_019001331.2"/>
</dbReference>
<evidence type="ECO:0000259" key="1">
    <source>
        <dbReference type="Pfam" id="PF09588"/>
    </source>
</evidence>
<dbReference type="Gene3D" id="3.90.320.10">
    <property type="match status" value="1"/>
</dbReference>
<evidence type="ECO:0000313" key="4">
    <source>
        <dbReference type="RefSeq" id="XP_018856877.1"/>
    </source>
</evidence>
<dbReference type="PANTHER" id="PTHR46609">
    <property type="entry name" value="EXONUCLEASE, PHAGE-TYPE/RECB, C-TERMINAL DOMAIN-CONTAINING PROTEIN"/>
    <property type="match status" value="1"/>
</dbReference>
<dbReference type="InterPro" id="IPR011604">
    <property type="entry name" value="PDDEXK-like_dom_sf"/>
</dbReference>
<dbReference type="GO" id="GO:0006281">
    <property type="term" value="P:DNA repair"/>
    <property type="evidence" value="ECO:0007669"/>
    <property type="project" value="UniProtKB-ARBA"/>
</dbReference>
<dbReference type="NCBIfam" id="TIGR03033">
    <property type="entry name" value="phage_rel_nuc"/>
    <property type="match status" value="1"/>
</dbReference>
<dbReference type="GeneID" id="109019112"/>
<dbReference type="Proteomes" id="UP000235220">
    <property type="component" value="Chromosome 13"/>
</dbReference>
<name>A0A2I4HL37_JUGRE</name>
<dbReference type="InterPro" id="IPR019080">
    <property type="entry name" value="YqaJ_viral_recombinase"/>
</dbReference>
<dbReference type="Gramene" id="Jr13_20620_p1">
    <property type="protein sequence ID" value="cds.Jr13_20620_p1"/>
    <property type="gene ID" value="Jr13_20620"/>
</dbReference>
<dbReference type="SUPFAM" id="SSF52980">
    <property type="entry name" value="Restriction endonuclease-like"/>
    <property type="match status" value="1"/>
</dbReference>
<feature type="domain" description="YqaJ viral recombinase" evidence="1">
    <location>
        <begin position="130"/>
        <end position="270"/>
    </location>
</feature>
<evidence type="ECO:0000313" key="2">
    <source>
        <dbReference type="Proteomes" id="UP000235220"/>
    </source>
</evidence>
<dbReference type="KEGG" id="jre:109019112"/>
<protein>
    <submittedName>
        <fullName evidence="3 4">Uncharacterized protein LOC109019112 isoform X1</fullName>
    </submittedName>
</protein>
<proteinExistence type="predicted"/>
<dbReference type="CDD" id="cd22343">
    <property type="entry name" value="PDDEXK_lambda_exonuclease-like"/>
    <property type="match status" value="1"/>
</dbReference>
<dbReference type="STRING" id="51240.A0A2I4HL37"/>
<dbReference type="PANTHER" id="PTHR46609:SF6">
    <property type="entry name" value="EXONUCLEASE, PHAGE-TYPE_RECB, C-TERMINAL DOMAIN-CONTAINING PROTEIN-RELATED"/>
    <property type="match status" value="1"/>
</dbReference>
<dbReference type="InterPro" id="IPR011335">
    <property type="entry name" value="Restrct_endonuc-II-like"/>
</dbReference>
<evidence type="ECO:0000313" key="3">
    <source>
        <dbReference type="RefSeq" id="XP_018856876.1"/>
    </source>
</evidence>
<sequence length="368" mass="41208">MVVILRSGGPFCIPRLPSALLSPKAISFSSSSLSVCGFCRRILLPNKFPVNCVVSSLMSNACMSRFCGTCHKAAASLYPRKNHGIGILRTISTCTSTGTFPTTPPIVRPPSAIVLAAHITPPDAPQRSEEWFALRRDKLTTSTFSTALGFWKGNRRFELWHEKVFESGTEILGTSKKSAMEWGVLNEAAAIDRYRSITGREVSSLGFATHSEERFDWIGASPDGLLDCFPEGGILEVKCPYNKGKPEMGLPWSTMPFYYMPQVQGQMEIMDREWVDLYCWTPNGSSIFRVDRERGYWELIHGILREFWWENVIPAREAVLLGSKEEAMSHKPASTHKRTGLAIFKSIKLASEAKLLCKEIAGHIEFYR</sequence>
<dbReference type="Pfam" id="PF09588">
    <property type="entry name" value="YqaJ"/>
    <property type="match status" value="1"/>
</dbReference>
<dbReference type="InterPro" id="IPR051703">
    <property type="entry name" value="NF-kappa-B_Signaling_Reg"/>
</dbReference>
<organism evidence="2 6">
    <name type="scientific">Juglans regia</name>
    <name type="common">English walnut</name>
    <dbReference type="NCBI Taxonomy" id="51240"/>
    <lineage>
        <taxon>Eukaryota</taxon>
        <taxon>Viridiplantae</taxon>
        <taxon>Streptophyta</taxon>
        <taxon>Embryophyta</taxon>
        <taxon>Tracheophyta</taxon>
        <taxon>Spermatophyta</taxon>
        <taxon>Magnoliopsida</taxon>
        <taxon>eudicotyledons</taxon>
        <taxon>Gunneridae</taxon>
        <taxon>Pentapetalae</taxon>
        <taxon>rosids</taxon>
        <taxon>fabids</taxon>
        <taxon>Fagales</taxon>
        <taxon>Juglandaceae</taxon>
        <taxon>Juglans</taxon>
    </lineage>
</organism>
<evidence type="ECO:0000313" key="6">
    <source>
        <dbReference type="RefSeq" id="XP_018856880.1"/>
    </source>
</evidence>
<dbReference type="OrthoDB" id="421276at2759"/>
<dbReference type="RefSeq" id="XP_018856877.1">
    <property type="nucleotide sequence ID" value="XM_019001332.2"/>
</dbReference>
<dbReference type="AlphaFoldDB" id="A0A2I4HL37"/>
<dbReference type="RefSeq" id="XP_018856878.1">
    <property type="nucleotide sequence ID" value="XM_019001333.2"/>
</dbReference>